<feature type="region of interest" description="Disordered" evidence="13">
    <location>
        <begin position="320"/>
        <end position="342"/>
    </location>
</feature>
<keyword evidence="5" id="KW-0378">Hydrolase</keyword>
<dbReference type="Gene3D" id="3.40.390.10">
    <property type="entry name" value="Collagenase (Catalytic Domain)"/>
    <property type="match status" value="1"/>
</dbReference>
<keyword evidence="7" id="KW-0482">Metalloprotease</keyword>
<keyword evidence="11" id="KW-0106">Calcium</keyword>
<comment type="cofactor">
    <cofactor evidence="11">
        <name>Zn(2+)</name>
        <dbReference type="ChEBI" id="CHEBI:29105"/>
    </cofactor>
    <text evidence="11">Binds 2 Zn(2+) ions per subunit.</text>
</comment>
<evidence type="ECO:0000256" key="8">
    <source>
        <dbReference type="ARBA" id="ARBA00023145"/>
    </source>
</evidence>
<name>A0A7J6XEX8_THATH</name>
<comment type="similarity">
    <text evidence="1">Belongs to the peptidase M10A family. Matrix metalloproteinases (MMPs) subfamily.</text>
</comment>
<evidence type="ECO:0000256" key="1">
    <source>
        <dbReference type="ARBA" id="ARBA00009614"/>
    </source>
</evidence>
<evidence type="ECO:0000256" key="4">
    <source>
        <dbReference type="ARBA" id="ARBA00022729"/>
    </source>
</evidence>
<evidence type="ECO:0000256" key="2">
    <source>
        <dbReference type="ARBA" id="ARBA00022670"/>
    </source>
</evidence>
<feature type="binding site" description="in inhibited form" evidence="11">
    <location>
        <position position="119"/>
    </location>
    <ligand>
        <name>Zn(2+)</name>
        <dbReference type="ChEBI" id="CHEBI:29105"/>
        <label>2</label>
        <note>catalytic</note>
    </ligand>
</feature>
<proteinExistence type="inferred from homology"/>
<dbReference type="GO" id="GO:0008270">
    <property type="term" value="F:zinc ion binding"/>
    <property type="evidence" value="ECO:0007669"/>
    <property type="project" value="InterPro"/>
</dbReference>
<feature type="binding site" evidence="11">
    <location>
        <position position="281"/>
    </location>
    <ligand>
        <name>Zn(2+)</name>
        <dbReference type="ChEBI" id="CHEBI:29105"/>
        <label>2</label>
        <note>catalytic</note>
    </ligand>
</feature>
<dbReference type="InterPro" id="IPR001818">
    <property type="entry name" value="Pept_M10_metallopeptidase"/>
</dbReference>
<feature type="binding site" evidence="11">
    <location>
        <position position="252"/>
    </location>
    <ligand>
        <name>Ca(2+)</name>
        <dbReference type="ChEBI" id="CHEBI:29108"/>
        <label>1</label>
    </ligand>
</feature>
<evidence type="ECO:0000313" key="16">
    <source>
        <dbReference type="EMBL" id="KAF5208294.1"/>
    </source>
</evidence>
<evidence type="ECO:0000256" key="3">
    <source>
        <dbReference type="ARBA" id="ARBA00022723"/>
    </source>
</evidence>
<feature type="binding site" evidence="11">
    <location>
        <position position="295"/>
    </location>
    <ligand>
        <name>Zn(2+)</name>
        <dbReference type="ChEBI" id="CHEBI:29105"/>
        <label>2</label>
        <note>catalytic</note>
    </ligand>
</feature>
<dbReference type="SMART" id="SM00235">
    <property type="entry name" value="ZnMc"/>
    <property type="match status" value="1"/>
</dbReference>
<dbReference type="GO" id="GO:0006508">
    <property type="term" value="P:proteolysis"/>
    <property type="evidence" value="ECO:0007669"/>
    <property type="project" value="UniProtKB-KW"/>
</dbReference>
<keyword evidence="4 14" id="KW-0732">Signal</keyword>
<organism evidence="16 17">
    <name type="scientific">Thalictrum thalictroides</name>
    <name type="common">Rue-anemone</name>
    <name type="synonym">Anemone thalictroides</name>
    <dbReference type="NCBI Taxonomy" id="46969"/>
    <lineage>
        <taxon>Eukaryota</taxon>
        <taxon>Viridiplantae</taxon>
        <taxon>Streptophyta</taxon>
        <taxon>Embryophyta</taxon>
        <taxon>Tracheophyta</taxon>
        <taxon>Spermatophyta</taxon>
        <taxon>Magnoliopsida</taxon>
        <taxon>Ranunculales</taxon>
        <taxon>Ranunculaceae</taxon>
        <taxon>Thalictroideae</taxon>
        <taxon>Thalictrum</taxon>
    </lineage>
</organism>
<evidence type="ECO:0000256" key="9">
    <source>
        <dbReference type="ARBA" id="ARBA00023180"/>
    </source>
</evidence>
<evidence type="ECO:0000256" key="6">
    <source>
        <dbReference type="ARBA" id="ARBA00022833"/>
    </source>
</evidence>
<dbReference type="SUPFAM" id="SSF55486">
    <property type="entry name" value="Metalloproteases ('zincins'), catalytic domain"/>
    <property type="match status" value="1"/>
</dbReference>
<dbReference type="InterPro" id="IPR033739">
    <property type="entry name" value="M10A_MMP"/>
</dbReference>
<dbReference type="Pfam" id="PF01471">
    <property type="entry name" value="PG_binding_1"/>
    <property type="match status" value="1"/>
</dbReference>
<dbReference type="SUPFAM" id="SSF47090">
    <property type="entry name" value="PGBD-like"/>
    <property type="match status" value="1"/>
</dbReference>
<feature type="binding site" evidence="11">
    <location>
        <position position="237"/>
    </location>
    <ligand>
        <name>Zn(2+)</name>
        <dbReference type="ChEBI" id="CHEBI:29105"/>
        <label>1</label>
    </ligand>
</feature>
<dbReference type="InterPro" id="IPR002477">
    <property type="entry name" value="Peptidoglycan-bd-like"/>
</dbReference>
<feature type="binding site" evidence="11">
    <location>
        <position position="212"/>
    </location>
    <ligand>
        <name>Ca(2+)</name>
        <dbReference type="ChEBI" id="CHEBI:29108"/>
        <label>2</label>
    </ligand>
</feature>
<feature type="binding site" evidence="11">
    <location>
        <position position="277"/>
    </location>
    <ligand>
        <name>Zn(2+)</name>
        <dbReference type="ChEBI" id="CHEBI:29105"/>
        <label>2</label>
        <note>catalytic</note>
    </ligand>
</feature>
<dbReference type="Proteomes" id="UP000554482">
    <property type="component" value="Unassembled WGS sequence"/>
</dbReference>
<comment type="cofactor">
    <cofactor evidence="11">
        <name>Ca(2+)</name>
        <dbReference type="ChEBI" id="CHEBI:29108"/>
    </cofactor>
    <text evidence="11">Can bind about 5 Ca(2+) ions per subunit.</text>
</comment>
<dbReference type="Pfam" id="PF00413">
    <property type="entry name" value="Peptidase_M10"/>
    <property type="match status" value="1"/>
</dbReference>
<dbReference type="CDD" id="cd04278">
    <property type="entry name" value="ZnMc_MMP"/>
    <property type="match status" value="1"/>
</dbReference>
<dbReference type="PANTHER" id="PTHR10201:SF272">
    <property type="entry name" value="METALLOENDOPROTEINASE 5-MMP"/>
    <property type="match status" value="1"/>
</dbReference>
<feature type="binding site" evidence="11">
    <location>
        <position position="230"/>
    </location>
    <ligand>
        <name>Ca(2+)</name>
        <dbReference type="ChEBI" id="CHEBI:29108"/>
        <label>3</label>
    </ligand>
</feature>
<feature type="short sequence motif" description="Cysteine switch" evidence="12">
    <location>
        <begin position="117"/>
        <end position="124"/>
    </location>
</feature>
<evidence type="ECO:0000259" key="15">
    <source>
        <dbReference type="SMART" id="SM00235"/>
    </source>
</evidence>
<protein>
    <submittedName>
        <fullName evidence="16">Metalloendoproteinase 1 protein</fullName>
    </submittedName>
</protein>
<evidence type="ECO:0000256" key="7">
    <source>
        <dbReference type="ARBA" id="ARBA00023049"/>
    </source>
</evidence>
<dbReference type="AlphaFoldDB" id="A0A7J6XEX8"/>
<dbReference type="FunFam" id="3.40.390.10:FF:000018">
    <property type="entry name" value="Metalloendoproteinase 1"/>
    <property type="match status" value="1"/>
</dbReference>
<dbReference type="OrthoDB" id="406838at2759"/>
<evidence type="ECO:0000313" key="17">
    <source>
        <dbReference type="Proteomes" id="UP000554482"/>
    </source>
</evidence>
<feature type="domain" description="Peptidase metallopeptidase" evidence="15">
    <location>
        <begin position="158"/>
        <end position="322"/>
    </location>
</feature>
<evidence type="ECO:0000256" key="13">
    <source>
        <dbReference type="SAM" id="MobiDB-lite"/>
    </source>
</evidence>
<evidence type="ECO:0000256" key="11">
    <source>
        <dbReference type="PIRSR" id="PIRSR621190-2"/>
    </source>
</evidence>
<dbReference type="GO" id="GO:0031012">
    <property type="term" value="C:extracellular matrix"/>
    <property type="evidence" value="ECO:0007669"/>
    <property type="project" value="InterPro"/>
</dbReference>
<keyword evidence="8" id="KW-0865">Zymogen</keyword>
<accession>A0A7J6XEX8</accession>
<dbReference type="InterPro" id="IPR024079">
    <property type="entry name" value="MetalloPept_cat_dom_sf"/>
</dbReference>
<keyword evidence="6 11" id="KW-0862">Zinc</keyword>
<keyword evidence="9" id="KW-0325">Glycoprotein</keyword>
<feature type="binding site" evidence="11">
    <location>
        <position position="247"/>
    </location>
    <ligand>
        <name>Zn(2+)</name>
        <dbReference type="ChEBI" id="CHEBI:29105"/>
        <label>1</label>
    </ligand>
</feature>
<feature type="binding site" evidence="11">
    <location>
        <position position="252"/>
    </location>
    <ligand>
        <name>Ca(2+)</name>
        <dbReference type="ChEBI" id="CHEBI:29108"/>
        <label>3</label>
    </ligand>
</feature>
<feature type="binding site" evidence="11">
    <location>
        <position position="229"/>
    </location>
    <ligand>
        <name>Ca(2+)</name>
        <dbReference type="ChEBI" id="CHEBI:29108"/>
        <label>3</label>
    </ligand>
</feature>
<evidence type="ECO:0000256" key="10">
    <source>
        <dbReference type="PIRSR" id="PIRSR621190-1"/>
    </source>
</evidence>
<evidence type="ECO:0000256" key="5">
    <source>
        <dbReference type="ARBA" id="ARBA00022801"/>
    </source>
</evidence>
<feature type="binding site" evidence="11">
    <location>
        <position position="222"/>
    </location>
    <ligand>
        <name>Zn(2+)</name>
        <dbReference type="ChEBI" id="CHEBI:29105"/>
        <label>1</label>
    </ligand>
</feature>
<dbReference type="InterPro" id="IPR021190">
    <property type="entry name" value="Pept_M10A"/>
</dbReference>
<feature type="active site" evidence="10">
    <location>
        <position position="278"/>
    </location>
</feature>
<evidence type="ECO:0000256" key="14">
    <source>
        <dbReference type="SAM" id="SignalP"/>
    </source>
</evidence>
<feature type="chain" id="PRO_5029696749" evidence="14">
    <location>
        <begin position="20"/>
        <end position="367"/>
    </location>
</feature>
<dbReference type="InterPro" id="IPR006026">
    <property type="entry name" value="Peptidase_Metallo"/>
</dbReference>
<dbReference type="GO" id="GO:0030198">
    <property type="term" value="P:extracellular matrix organization"/>
    <property type="evidence" value="ECO:0007669"/>
    <property type="project" value="TreeGrafter"/>
</dbReference>
<feature type="signal peptide" evidence="14">
    <location>
        <begin position="1"/>
        <end position="19"/>
    </location>
</feature>
<keyword evidence="2" id="KW-0645">Protease</keyword>
<keyword evidence="3 11" id="KW-0479">Metal-binding</keyword>
<gene>
    <name evidence="16" type="ORF">FRX31_002119</name>
</gene>
<dbReference type="EMBL" id="JABWDY010000177">
    <property type="protein sequence ID" value="KAF5208294.1"/>
    <property type="molecule type" value="Genomic_DNA"/>
</dbReference>
<dbReference type="GO" id="GO:0030574">
    <property type="term" value="P:collagen catabolic process"/>
    <property type="evidence" value="ECO:0007669"/>
    <property type="project" value="TreeGrafter"/>
</dbReference>
<comment type="caution">
    <text evidence="16">The sequence shown here is derived from an EMBL/GenBank/DDBJ whole genome shotgun (WGS) entry which is preliminary data.</text>
</comment>
<dbReference type="PRINTS" id="PR00138">
    <property type="entry name" value="MATRIXIN"/>
</dbReference>
<dbReference type="GO" id="GO:0004222">
    <property type="term" value="F:metalloendopeptidase activity"/>
    <property type="evidence" value="ECO:0007669"/>
    <property type="project" value="InterPro"/>
</dbReference>
<sequence length="367" mass="39921">MNSTLLCFLCFFSISSIFAHPFNNFPNIPDDIPNITFPASWDSFKNFSGCHVGDKVDGLANIKKYFRQFGYLPDSVDNYTDDFDDSLESALKIYQLNFNLNDTGVLDDTTLQQITLPRCGNADVVNGSSTMKSGSGKNNSHSDSSTIHSVAHYSFFPSRPRWPSWKTDLTYAFAPGNQLTDTVKSVFARAFLRWQDVTPLTFREIQNYDTADITIGFFGGNHGDGEPFDGVLGTLAHAFSPPDGRFHLDNAENWVVEGDVSTSSSNGAIDLESVAVHEIGHLLGLGHSSIPEAIMYPTISTGLKKVDLASDDVEGIQVLYGGNPNGAGSTGSTPRQERETNDGGVQFMGSCFKWALGLVIGGILLVL</sequence>
<dbReference type="InterPro" id="IPR036365">
    <property type="entry name" value="PGBD-like_sf"/>
</dbReference>
<feature type="binding site" evidence="11">
    <location>
        <position position="224"/>
    </location>
    <ligand>
        <name>Zn(2+)</name>
        <dbReference type="ChEBI" id="CHEBI:29105"/>
        <label>1</label>
    </ligand>
</feature>
<dbReference type="PANTHER" id="PTHR10201">
    <property type="entry name" value="MATRIX METALLOPROTEINASE"/>
    <property type="match status" value="1"/>
</dbReference>
<reference evidence="16 17" key="1">
    <citation type="submission" date="2020-06" db="EMBL/GenBank/DDBJ databases">
        <title>Transcriptomic and genomic resources for Thalictrum thalictroides and T. hernandezii: Facilitating candidate gene discovery in an emerging model plant lineage.</title>
        <authorList>
            <person name="Arias T."/>
            <person name="Riano-Pachon D.M."/>
            <person name="Di Stilio V.S."/>
        </authorList>
    </citation>
    <scope>NUCLEOTIDE SEQUENCE [LARGE SCALE GENOMIC DNA]</scope>
    <source>
        <strain evidence="17">cv. WT478/WT964</strain>
        <tissue evidence="16">Leaves</tissue>
    </source>
</reference>
<keyword evidence="17" id="KW-1185">Reference proteome</keyword>
<feature type="binding site" evidence="11">
    <location>
        <position position="249"/>
    </location>
    <ligand>
        <name>Ca(2+)</name>
        <dbReference type="ChEBI" id="CHEBI:29108"/>
        <label>3</label>
    </ligand>
</feature>
<evidence type="ECO:0000256" key="12">
    <source>
        <dbReference type="PIRSR" id="PIRSR621190-5"/>
    </source>
</evidence>
<feature type="binding site" evidence="11">
    <location>
        <position position="287"/>
    </location>
    <ligand>
        <name>Zn(2+)</name>
        <dbReference type="ChEBI" id="CHEBI:29105"/>
        <label>2</label>
        <note>catalytic</note>
    </ligand>
</feature>